<gene>
    <name evidence="2" type="ORF">AB0E65_04315</name>
</gene>
<feature type="region of interest" description="Disordered" evidence="1">
    <location>
        <begin position="14"/>
        <end position="36"/>
    </location>
</feature>
<accession>A0ABV2YCJ3</accession>
<evidence type="ECO:0000313" key="3">
    <source>
        <dbReference type="Proteomes" id="UP001550850"/>
    </source>
</evidence>
<dbReference type="EMBL" id="JBEZUR010000004">
    <property type="protein sequence ID" value="MEU3553453.1"/>
    <property type="molecule type" value="Genomic_DNA"/>
</dbReference>
<sequence length="214" mass="20381">MNTPLYAANTCAPDCSGSTGSSAAPLRRLGPGGVPAPGSVPLFAPLRVPGGRLRRGGRPARAAPRVLAAALTAVAVAALAPGPATSASPAASSASSDPGGGGGAGGAPQGGPPPGGERVEAPVRLADPAVAALLRRGDLVDVVAAGPRGRPRVLARGVRVVRLPGPTGAGPGDLDTGGAGGGALVVLSAPLPAAVRLLGTAPDDRLTVAFRGGR</sequence>
<evidence type="ECO:0008006" key="4">
    <source>
        <dbReference type="Google" id="ProtNLM"/>
    </source>
</evidence>
<evidence type="ECO:0000313" key="2">
    <source>
        <dbReference type="EMBL" id="MEU3553453.1"/>
    </source>
</evidence>
<feature type="compositionally biased region" description="Low complexity" evidence="1">
    <location>
        <begin position="83"/>
        <end position="97"/>
    </location>
</feature>
<comment type="caution">
    <text evidence="2">The sequence shown here is derived from an EMBL/GenBank/DDBJ whole genome shotgun (WGS) entry which is preliminary data.</text>
</comment>
<feature type="region of interest" description="Disordered" evidence="1">
    <location>
        <begin position="83"/>
        <end position="120"/>
    </location>
</feature>
<protein>
    <recommendedName>
        <fullName evidence="4">Flp pilus assembly protein RcpC/CpaB domain-containing protein</fullName>
    </recommendedName>
</protein>
<keyword evidence="3" id="KW-1185">Reference proteome</keyword>
<feature type="compositionally biased region" description="Gly residues" evidence="1">
    <location>
        <begin position="98"/>
        <end position="109"/>
    </location>
</feature>
<dbReference type="RefSeq" id="WP_108951695.1">
    <property type="nucleotide sequence ID" value="NZ_BEVZ01000001.1"/>
</dbReference>
<proteinExistence type="predicted"/>
<reference evidence="2 3" key="1">
    <citation type="submission" date="2024-06" db="EMBL/GenBank/DDBJ databases">
        <title>The Natural Products Discovery Center: Release of the First 8490 Sequenced Strains for Exploring Actinobacteria Biosynthetic Diversity.</title>
        <authorList>
            <person name="Kalkreuter E."/>
            <person name="Kautsar S.A."/>
            <person name="Yang D."/>
            <person name="Bader C.D."/>
            <person name="Teijaro C.N."/>
            <person name="Fluegel L."/>
            <person name="Davis C.M."/>
            <person name="Simpson J.R."/>
            <person name="Lauterbach L."/>
            <person name="Steele A.D."/>
            <person name="Gui C."/>
            <person name="Meng S."/>
            <person name="Li G."/>
            <person name="Viehrig K."/>
            <person name="Ye F."/>
            <person name="Su P."/>
            <person name="Kiefer A.F."/>
            <person name="Nichols A."/>
            <person name="Cepeda A.J."/>
            <person name="Yan W."/>
            <person name="Fan B."/>
            <person name="Jiang Y."/>
            <person name="Adhikari A."/>
            <person name="Zheng C.-J."/>
            <person name="Schuster L."/>
            <person name="Cowan T.M."/>
            <person name="Smanski M.J."/>
            <person name="Chevrette M.G."/>
            <person name="De Carvalho L.P.S."/>
            <person name="Shen B."/>
        </authorList>
    </citation>
    <scope>NUCLEOTIDE SEQUENCE [LARGE SCALE GENOMIC DNA]</scope>
    <source>
        <strain evidence="2 3">NPDC038104</strain>
    </source>
</reference>
<dbReference type="Proteomes" id="UP001550850">
    <property type="component" value="Unassembled WGS sequence"/>
</dbReference>
<organism evidence="2 3">
    <name type="scientific">Streptomyces fragilis</name>
    <dbReference type="NCBI Taxonomy" id="67301"/>
    <lineage>
        <taxon>Bacteria</taxon>
        <taxon>Bacillati</taxon>
        <taxon>Actinomycetota</taxon>
        <taxon>Actinomycetes</taxon>
        <taxon>Kitasatosporales</taxon>
        <taxon>Streptomycetaceae</taxon>
        <taxon>Streptomyces</taxon>
    </lineage>
</organism>
<name>A0ABV2YCJ3_9ACTN</name>
<evidence type="ECO:0000256" key="1">
    <source>
        <dbReference type="SAM" id="MobiDB-lite"/>
    </source>
</evidence>